<accession>A0A8X7MKH8</accession>
<evidence type="ECO:0000256" key="1">
    <source>
        <dbReference type="SAM" id="MobiDB-lite"/>
    </source>
</evidence>
<dbReference type="EMBL" id="LWDE02001726">
    <property type="protein sequence ID" value="KAE8239449.1"/>
    <property type="molecule type" value="Genomic_DNA"/>
</dbReference>
<keyword evidence="3" id="KW-1185">Reference proteome</keyword>
<reference evidence="2" key="2">
    <citation type="journal article" date="2019" name="IMA Fungus">
        <title>Genome sequencing and comparison of five Tilletia species to identify candidate genes for the detection of regulated species infecting wheat.</title>
        <authorList>
            <person name="Nguyen H.D.T."/>
            <person name="Sultana T."/>
            <person name="Kesanakurti P."/>
            <person name="Hambleton S."/>
        </authorList>
    </citation>
    <scope>NUCLEOTIDE SEQUENCE</scope>
    <source>
        <strain evidence="2">DAOMC 236426</strain>
    </source>
</reference>
<organism evidence="2 3">
    <name type="scientific">Tilletia controversa</name>
    <name type="common">dwarf bunt fungus</name>
    <dbReference type="NCBI Taxonomy" id="13291"/>
    <lineage>
        <taxon>Eukaryota</taxon>
        <taxon>Fungi</taxon>
        <taxon>Dikarya</taxon>
        <taxon>Basidiomycota</taxon>
        <taxon>Ustilaginomycotina</taxon>
        <taxon>Exobasidiomycetes</taxon>
        <taxon>Tilletiales</taxon>
        <taxon>Tilletiaceae</taxon>
        <taxon>Tilletia</taxon>
    </lineage>
</organism>
<proteinExistence type="predicted"/>
<protein>
    <submittedName>
        <fullName evidence="2">Uncharacterized protein</fullName>
    </submittedName>
</protein>
<dbReference type="AlphaFoldDB" id="A0A8X7MKH8"/>
<reference evidence="2" key="1">
    <citation type="submission" date="2016-04" db="EMBL/GenBank/DDBJ databases">
        <authorList>
            <person name="Nguyen H.D."/>
            <person name="Samba Siva P."/>
            <person name="Cullis J."/>
            <person name="Levesque C.A."/>
            <person name="Hambleton S."/>
        </authorList>
    </citation>
    <scope>NUCLEOTIDE SEQUENCE</scope>
    <source>
        <strain evidence="2">DAOMC 236426</strain>
    </source>
</reference>
<gene>
    <name evidence="2" type="ORF">A4X06_0g8257</name>
</gene>
<dbReference type="Proteomes" id="UP000077684">
    <property type="component" value="Unassembled WGS sequence"/>
</dbReference>
<feature type="compositionally biased region" description="Basic and acidic residues" evidence="1">
    <location>
        <begin position="276"/>
        <end position="286"/>
    </location>
</feature>
<name>A0A8X7MKH8_9BASI</name>
<evidence type="ECO:0000313" key="3">
    <source>
        <dbReference type="Proteomes" id="UP000077684"/>
    </source>
</evidence>
<comment type="caution">
    <text evidence="2">The sequence shown here is derived from an EMBL/GenBank/DDBJ whole genome shotgun (WGS) entry which is preliminary data.</text>
</comment>
<evidence type="ECO:0000313" key="2">
    <source>
        <dbReference type="EMBL" id="KAE8239449.1"/>
    </source>
</evidence>
<feature type="compositionally biased region" description="Polar residues" evidence="1">
    <location>
        <begin position="221"/>
        <end position="232"/>
    </location>
</feature>
<feature type="region of interest" description="Disordered" evidence="1">
    <location>
        <begin position="214"/>
        <end position="286"/>
    </location>
</feature>
<sequence>MRWLRYEARDSTTALTHKYLGNPCEPYGFDDVAPLLPVGSQYILPYLSLHRTALQHIQVLDDIQGEAAYVHFLPFVFGHGPLISTITCLEITFDDLDAQELASRCLGSIRFWKLPNLFELVFSCQKTRAHYRDTPQESANVLAKLLHWLSRAKRLRAVRMSCEAASVLPDDAELNEVVIALPPNLEYVTWHVPFSTTTHHYRVLRLPSPTAAHEPSLGIVTGSNQQTKQSSEAAAPQHPQARLQRLPASFRPKVNKKTGVWEDLDDDRTRNTLYDHMGDEPVLKYA</sequence>